<organism evidence="12 13">
    <name type="scientific">Echinicola pacifica</name>
    <dbReference type="NCBI Taxonomy" id="346377"/>
    <lineage>
        <taxon>Bacteria</taxon>
        <taxon>Pseudomonadati</taxon>
        <taxon>Bacteroidota</taxon>
        <taxon>Cytophagia</taxon>
        <taxon>Cytophagales</taxon>
        <taxon>Cyclobacteriaceae</taxon>
        <taxon>Echinicola</taxon>
    </lineage>
</organism>
<reference evidence="12" key="1">
    <citation type="journal article" date="2014" name="Int. J. Syst. Evol. Microbiol.">
        <title>Complete genome sequence of Corynebacterium casei LMG S-19264T (=DSM 44701T), isolated from a smear-ripened cheese.</title>
        <authorList>
            <consortium name="US DOE Joint Genome Institute (JGI-PGF)"/>
            <person name="Walter F."/>
            <person name="Albersmeier A."/>
            <person name="Kalinowski J."/>
            <person name="Ruckert C."/>
        </authorList>
    </citation>
    <scope>NUCLEOTIDE SEQUENCE</scope>
    <source>
        <strain evidence="12">KCTC 12368</strain>
    </source>
</reference>
<evidence type="ECO:0000256" key="7">
    <source>
        <dbReference type="ARBA" id="ARBA00029745"/>
    </source>
</evidence>
<dbReference type="EMBL" id="BMWX01000003">
    <property type="protein sequence ID" value="GGZ29089.1"/>
    <property type="molecule type" value="Genomic_DNA"/>
</dbReference>
<dbReference type="GO" id="GO:0030366">
    <property type="term" value="F:molybdopterin synthase activity"/>
    <property type="evidence" value="ECO:0007669"/>
    <property type="project" value="UniProtKB-EC"/>
</dbReference>
<reference evidence="12" key="2">
    <citation type="submission" date="2020-09" db="EMBL/GenBank/DDBJ databases">
        <authorList>
            <person name="Sun Q."/>
            <person name="Kim S."/>
        </authorList>
    </citation>
    <scope>NUCLEOTIDE SEQUENCE</scope>
    <source>
        <strain evidence="12">KCTC 12368</strain>
    </source>
</reference>
<evidence type="ECO:0000256" key="6">
    <source>
        <dbReference type="ARBA" id="ARBA00026066"/>
    </source>
</evidence>
<dbReference type="GO" id="GO:0006777">
    <property type="term" value="P:Mo-molybdopterin cofactor biosynthetic process"/>
    <property type="evidence" value="ECO:0007669"/>
    <property type="project" value="UniProtKB-KW"/>
</dbReference>
<dbReference type="RefSeq" id="WP_018472805.1">
    <property type="nucleotide sequence ID" value="NZ_BMWX01000003.1"/>
</dbReference>
<dbReference type="Gene3D" id="3.90.1170.40">
    <property type="entry name" value="Molybdopterin biosynthesis MoaE subunit"/>
    <property type="match status" value="1"/>
</dbReference>
<evidence type="ECO:0000256" key="11">
    <source>
        <dbReference type="ARBA" id="ARBA00049878"/>
    </source>
</evidence>
<evidence type="ECO:0000313" key="13">
    <source>
        <dbReference type="Proteomes" id="UP000619457"/>
    </source>
</evidence>
<evidence type="ECO:0000256" key="9">
    <source>
        <dbReference type="ARBA" id="ARBA00030781"/>
    </source>
</evidence>
<comment type="pathway">
    <text evidence="1">Cofactor biosynthesis; molybdopterin biosynthesis.</text>
</comment>
<proteinExistence type="inferred from homology"/>
<dbReference type="AlphaFoldDB" id="A0A918URD5"/>
<comment type="caution">
    <text evidence="12">The sequence shown here is derived from an EMBL/GenBank/DDBJ whole genome shotgun (WGS) entry which is preliminary data.</text>
</comment>
<evidence type="ECO:0000256" key="3">
    <source>
        <dbReference type="ARBA" id="ARBA00011950"/>
    </source>
</evidence>
<evidence type="ECO:0000256" key="8">
    <source>
        <dbReference type="ARBA" id="ARBA00030407"/>
    </source>
</evidence>
<dbReference type="EC" id="2.8.1.12" evidence="3"/>
<evidence type="ECO:0000256" key="4">
    <source>
        <dbReference type="ARBA" id="ARBA00013858"/>
    </source>
</evidence>
<accession>A0A918URD5</accession>
<comment type="catalytic activity">
    <reaction evidence="11">
        <text>2 [molybdopterin-synthase sulfur-carrier protein]-C-terminal-Gly-aminoethanethioate + cyclic pyranopterin phosphate + H2O = molybdopterin + 2 [molybdopterin-synthase sulfur-carrier protein]-C-terminal Gly-Gly + 2 H(+)</text>
        <dbReference type="Rhea" id="RHEA:26333"/>
        <dbReference type="Rhea" id="RHEA-COMP:12202"/>
        <dbReference type="Rhea" id="RHEA-COMP:19907"/>
        <dbReference type="ChEBI" id="CHEBI:15377"/>
        <dbReference type="ChEBI" id="CHEBI:15378"/>
        <dbReference type="ChEBI" id="CHEBI:58698"/>
        <dbReference type="ChEBI" id="CHEBI:59648"/>
        <dbReference type="ChEBI" id="CHEBI:90778"/>
        <dbReference type="ChEBI" id="CHEBI:232372"/>
        <dbReference type="EC" id="2.8.1.12"/>
    </reaction>
</comment>
<dbReference type="Proteomes" id="UP000619457">
    <property type="component" value="Unassembled WGS sequence"/>
</dbReference>
<dbReference type="PANTHER" id="PTHR23404">
    <property type="entry name" value="MOLYBDOPTERIN SYNTHASE RELATED"/>
    <property type="match status" value="1"/>
</dbReference>
<evidence type="ECO:0000256" key="10">
    <source>
        <dbReference type="ARBA" id="ARBA00032474"/>
    </source>
</evidence>
<dbReference type="Pfam" id="PF02391">
    <property type="entry name" value="MoaE"/>
    <property type="match status" value="1"/>
</dbReference>
<keyword evidence="5" id="KW-0501">Molybdenum cofactor biosynthesis</keyword>
<protein>
    <recommendedName>
        <fullName evidence="4">Molybdopterin synthase catalytic subunit</fullName>
        <ecNumber evidence="3">2.8.1.12</ecNumber>
    </recommendedName>
    <alternativeName>
        <fullName evidence="9">MPT synthase subunit 2</fullName>
    </alternativeName>
    <alternativeName>
        <fullName evidence="7">Molybdenum cofactor biosynthesis protein E</fullName>
    </alternativeName>
    <alternativeName>
        <fullName evidence="8">Molybdopterin-converting factor large subunit</fullName>
    </alternativeName>
    <alternativeName>
        <fullName evidence="10">Molybdopterin-converting factor subunit 2</fullName>
    </alternativeName>
</protein>
<comment type="similarity">
    <text evidence="2">Belongs to the MoaE family.</text>
</comment>
<comment type="subunit">
    <text evidence="6">Heterotetramer of 2 MoaD subunits and 2 MoaE subunits. Also stable as homodimer. The enzyme changes between these two forms during catalysis.</text>
</comment>
<evidence type="ECO:0000313" key="12">
    <source>
        <dbReference type="EMBL" id="GGZ29089.1"/>
    </source>
</evidence>
<evidence type="ECO:0000256" key="1">
    <source>
        <dbReference type="ARBA" id="ARBA00005046"/>
    </source>
</evidence>
<name>A0A918URD5_9BACT</name>
<keyword evidence="13" id="KW-1185">Reference proteome</keyword>
<gene>
    <name evidence="12" type="ORF">GCM10007049_22760</name>
</gene>
<sequence>MDSIIKIEEVIDLGAAHQSLIHPQCGGICTFIGTVRDLNNSKEVSHLFFETYEKMALLKMQELAEEAAARWDIHRLVMIHAKGLKQITDPVVFIGTASVHRAEAFEASRYLIDRLKEVVPIWKKETYQDHSTWINAHP</sequence>
<dbReference type="InterPro" id="IPR036563">
    <property type="entry name" value="MoaE_sf"/>
</dbReference>
<dbReference type="CDD" id="cd00756">
    <property type="entry name" value="MoaE"/>
    <property type="match status" value="1"/>
</dbReference>
<evidence type="ECO:0000256" key="2">
    <source>
        <dbReference type="ARBA" id="ARBA00005426"/>
    </source>
</evidence>
<dbReference type="InterPro" id="IPR003448">
    <property type="entry name" value="Mopterin_biosynth_MoaE"/>
</dbReference>
<evidence type="ECO:0000256" key="5">
    <source>
        <dbReference type="ARBA" id="ARBA00023150"/>
    </source>
</evidence>
<dbReference type="SUPFAM" id="SSF54690">
    <property type="entry name" value="Molybdopterin synthase subunit MoaE"/>
    <property type="match status" value="1"/>
</dbReference>